<sequence length="179" mass="20042">MFHSNASGWRTCETCRKRIHCGCIVSSDTFMLLDPGGIECLACAKKHMALPSNSQWQQTFSLQNHLPERLRDIPGKNWSQLAGSGPVPWKQAPSLFNSASSSDLLPDVPSLVELPNNIEKRYVIERLPASTVEKKNEDLSGISVNWSVKLGSREMMFMNGKAGSIFLQTFYFYIVKCRG</sequence>
<evidence type="ECO:0000259" key="1">
    <source>
        <dbReference type="Pfam" id="PF25813"/>
    </source>
</evidence>
<accession>A0ABU6WBZ4</accession>
<dbReference type="InterPro" id="IPR057743">
    <property type="entry name" value="Zfn_VAL1-3_N"/>
</dbReference>
<feature type="domain" description="VAL1-3 N-terminal zinc finger" evidence="1">
    <location>
        <begin position="1"/>
        <end position="48"/>
    </location>
</feature>
<protein>
    <recommendedName>
        <fullName evidence="1">VAL1-3 N-terminal zinc finger domain-containing protein</fullName>
    </recommendedName>
</protein>
<dbReference type="Proteomes" id="UP001341840">
    <property type="component" value="Unassembled WGS sequence"/>
</dbReference>
<name>A0ABU6WBZ4_9FABA</name>
<dbReference type="Pfam" id="PF25813">
    <property type="entry name" value="zf_VAL1_N"/>
    <property type="match status" value="1"/>
</dbReference>
<evidence type="ECO:0000313" key="2">
    <source>
        <dbReference type="EMBL" id="MED6182428.1"/>
    </source>
</evidence>
<keyword evidence="3" id="KW-1185">Reference proteome</keyword>
<reference evidence="2 3" key="1">
    <citation type="journal article" date="2023" name="Plants (Basel)">
        <title>Bridging the Gap: Combining Genomics and Transcriptomics Approaches to Understand Stylosanthes scabra, an Orphan Legume from the Brazilian Caatinga.</title>
        <authorList>
            <person name="Ferreira-Neto J.R.C."/>
            <person name="da Silva M.D."/>
            <person name="Binneck E."/>
            <person name="de Melo N.F."/>
            <person name="da Silva R.H."/>
            <person name="de Melo A.L.T.M."/>
            <person name="Pandolfi V."/>
            <person name="Bustamante F.O."/>
            <person name="Brasileiro-Vidal A.C."/>
            <person name="Benko-Iseppon A.M."/>
        </authorList>
    </citation>
    <scope>NUCLEOTIDE SEQUENCE [LARGE SCALE GENOMIC DNA]</scope>
    <source>
        <tissue evidence="2">Leaves</tissue>
    </source>
</reference>
<comment type="caution">
    <text evidence="2">The sequence shown here is derived from an EMBL/GenBank/DDBJ whole genome shotgun (WGS) entry which is preliminary data.</text>
</comment>
<dbReference type="PANTHER" id="PTHR46245">
    <property type="entry name" value="B3 DOMAIN-CONTAINING PROTEIN OS07G0563300"/>
    <property type="match status" value="1"/>
</dbReference>
<organism evidence="2 3">
    <name type="scientific">Stylosanthes scabra</name>
    <dbReference type="NCBI Taxonomy" id="79078"/>
    <lineage>
        <taxon>Eukaryota</taxon>
        <taxon>Viridiplantae</taxon>
        <taxon>Streptophyta</taxon>
        <taxon>Embryophyta</taxon>
        <taxon>Tracheophyta</taxon>
        <taxon>Spermatophyta</taxon>
        <taxon>Magnoliopsida</taxon>
        <taxon>eudicotyledons</taxon>
        <taxon>Gunneridae</taxon>
        <taxon>Pentapetalae</taxon>
        <taxon>rosids</taxon>
        <taxon>fabids</taxon>
        <taxon>Fabales</taxon>
        <taxon>Fabaceae</taxon>
        <taxon>Papilionoideae</taxon>
        <taxon>50 kb inversion clade</taxon>
        <taxon>dalbergioids sensu lato</taxon>
        <taxon>Dalbergieae</taxon>
        <taxon>Pterocarpus clade</taxon>
        <taxon>Stylosanthes</taxon>
    </lineage>
</organism>
<gene>
    <name evidence="2" type="ORF">PIB30_028289</name>
</gene>
<evidence type="ECO:0000313" key="3">
    <source>
        <dbReference type="Proteomes" id="UP001341840"/>
    </source>
</evidence>
<proteinExistence type="predicted"/>
<dbReference type="PANTHER" id="PTHR46245:SF10">
    <property type="entry name" value="B3 DOMAIN-CONTAINING TRANSCRIPTION FACTOR VAL3"/>
    <property type="match status" value="1"/>
</dbReference>
<dbReference type="EMBL" id="JASCZI010181354">
    <property type="protein sequence ID" value="MED6182428.1"/>
    <property type="molecule type" value="Genomic_DNA"/>
</dbReference>